<dbReference type="Gene3D" id="3.40.50.720">
    <property type="entry name" value="NAD(P)-binding Rossmann-like Domain"/>
    <property type="match status" value="1"/>
</dbReference>
<feature type="domain" description="NAD-dependent epimerase/dehydratase" evidence="2">
    <location>
        <begin position="6"/>
        <end position="294"/>
    </location>
</feature>
<dbReference type="InterPro" id="IPR001509">
    <property type="entry name" value="Epimerase_deHydtase"/>
</dbReference>
<dbReference type="Gene3D" id="3.90.25.10">
    <property type="entry name" value="UDP-galactose 4-epimerase, domain 1"/>
    <property type="match status" value="1"/>
</dbReference>
<sequence length="389" mass="44360">MVKKKVLILGGDGYLGWPTAMYFSRKGHDVAVVDNFIKRQWEAEVEAEPLIPIPSLQQRIRIWKQATGKKIRMYVGNLAHERFVARIFRDFKPDVIIHYGEQPSAPFSMMGNERTNETQINNVVGTLNVIYSMKRSTPEAHLIKLGTMGEYGTPNIDIEEGWITITHKGRKDRMLFPKKPGSFYHLSKVHDSNNLEFACRVWGLRVTDLNQGVVYGMETEETKLADGLHTSFHYDDIFGTALNRFCVQAVAGVPITPYGKGGQKRGFLNIVDTLRCVELAALHPAKKGEFRVFNQFTEVFSIRELAEKVKSAAADMGIRAKIRHVRNPRTELEQHYYNPVHRALPKLGLKPHLLSDVLVESMLAKIIEHKDLINEEIIMPRVLWVSKTE</sequence>
<accession>A0A2H0U7P0</accession>
<evidence type="ECO:0000256" key="1">
    <source>
        <dbReference type="ARBA" id="ARBA00007637"/>
    </source>
</evidence>
<dbReference type="EMBL" id="PFBM01000014">
    <property type="protein sequence ID" value="PIR82437.1"/>
    <property type="molecule type" value="Genomic_DNA"/>
</dbReference>
<comment type="similarity">
    <text evidence="1">Belongs to the NAD(P)-dependent epimerase/dehydratase family.</text>
</comment>
<dbReference type="PANTHER" id="PTHR43000">
    <property type="entry name" value="DTDP-D-GLUCOSE 4,6-DEHYDRATASE-RELATED"/>
    <property type="match status" value="1"/>
</dbReference>
<evidence type="ECO:0000313" key="4">
    <source>
        <dbReference type="Proteomes" id="UP000231379"/>
    </source>
</evidence>
<evidence type="ECO:0000313" key="3">
    <source>
        <dbReference type="EMBL" id="PIR82437.1"/>
    </source>
</evidence>
<protein>
    <submittedName>
        <fullName evidence="3">NAD-dependent dehydratase</fullName>
    </submittedName>
</protein>
<proteinExistence type="inferred from homology"/>
<gene>
    <name evidence="3" type="ORF">COU20_02260</name>
</gene>
<reference evidence="4" key="1">
    <citation type="submission" date="2017-09" db="EMBL/GenBank/DDBJ databases">
        <title>Depth-based differentiation of microbial function through sediment-hosted aquifers and enrichment of novel symbionts in the deep terrestrial subsurface.</title>
        <authorList>
            <person name="Probst A.J."/>
            <person name="Ladd B."/>
            <person name="Jarett J.K."/>
            <person name="Geller-Mcgrath D.E."/>
            <person name="Sieber C.M.K."/>
            <person name="Emerson J.B."/>
            <person name="Anantharaman K."/>
            <person name="Thomas B.C."/>
            <person name="Malmstrom R."/>
            <person name="Stieglmeier M."/>
            <person name="Klingl A."/>
            <person name="Woyke T."/>
            <person name="Ryan C.M."/>
            <person name="Banfield J.F."/>
        </authorList>
    </citation>
    <scope>NUCLEOTIDE SEQUENCE [LARGE SCALE GENOMIC DNA]</scope>
</reference>
<organism evidence="3 4">
    <name type="scientific">Candidatus Kaiserbacteria bacterium CG10_big_fil_rev_8_21_14_0_10_59_10</name>
    <dbReference type="NCBI Taxonomy" id="1974612"/>
    <lineage>
        <taxon>Bacteria</taxon>
        <taxon>Candidatus Kaiseribacteriota</taxon>
    </lineage>
</organism>
<dbReference type="Pfam" id="PF01370">
    <property type="entry name" value="Epimerase"/>
    <property type="match status" value="1"/>
</dbReference>
<dbReference type="SUPFAM" id="SSF51735">
    <property type="entry name" value="NAD(P)-binding Rossmann-fold domains"/>
    <property type="match status" value="1"/>
</dbReference>
<dbReference type="Proteomes" id="UP000231379">
    <property type="component" value="Unassembled WGS sequence"/>
</dbReference>
<dbReference type="AlphaFoldDB" id="A0A2H0U7P0"/>
<dbReference type="InterPro" id="IPR036291">
    <property type="entry name" value="NAD(P)-bd_dom_sf"/>
</dbReference>
<comment type="caution">
    <text evidence="3">The sequence shown here is derived from an EMBL/GenBank/DDBJ whole genome shotgun (WGS) entry which is preliminary data.</text>
</comment>
<evidence type="ECO:0000259" key="2">
    <source>
        <dbReference type="Pfam" id="PF01370"/>
    </source>
</evidence>
<name>A0A2H0U7P0_9BACT</name>